<keyword evidence="1 2" id="KW-0597">Phosphoprotein</keyword>
<dbReference type="PANTHER" id="PTHR44591:SF3">
    <property type="entry name" value="RESPONSE REGULATORY DOMAIN-CONTAINING PROTEIN"/>
    <property type="match status" value="1"/>
</dbReference>
<dbReference type="PROSITE" id="PS50110">
    <property type="entry name" value="RESPONSE_REGULATORY"/>
    <property type="match status" value="1"/>
</dbReference>
<dbReference type="Gene3D" id="3.40.50.2300">
    <property type="match status" value="1"/>
</dbReference>
<name>A0A3P3QIV8_9GAMM</name>
<dbReference type="GO" id="GO:0000160">
    <property type="term" value="P:phosphorelay signal transduction system"/>
    <property type="evidence" value="ECO:0007669"/>
    <property type="project" value="InterPro"/>
</dbReference>
<dbReference type="AlphaFoldDB" id="A0A3P3QIV8"/>
<feature type="domain" description="Response regulatory" evidence="3">
    <location>
        <begin position="5"/>
        <end position="122"/>
    </location>
</feature>
<evidence type="ECO:0000313" key="4">
    <source>
        <dbReference type="EMBL" id="RRJ20329.1"/>
    </source>
</evidence>
<dbReference type="EMBL" id="RRCF01000003">
    <property type="protein sequence ID" value="RRJ20329.1"/>
    <property type="molecule type" value="Genomic_DNA"/>
</dbReference>
<sequence length="126" mass="14043">MGVKTVLLVEDDELIGKLLVFILQRDGYQVEWLKDGQQAQELVLSGRDFSAVVLDLMLPFFDGLFLLELIRNQAAMASVPVLILTSKMGEEDIALALKKGADDYLVKPFQPPELSARLRRLIGKQG</sequence>
<reference evidence="4 5" key="1">
    <citation type="submission" date="2018-11" db="EMBL/GenBank/DDBJ databases">
        <title>Draft genome analysis of Rheinheimera mesophila isolated from an industrial waste site.</title>
        <authorList>
            <person name="Yu Q."/>
            <person name="Qi Y."/>
            <person name="Zhang H."/>
            <person name="Lu Y."/>
            <person name="Pu J."/>
        </authorList>
    </citation>
    <scope>NUCLEOTIDE SEQUENCE [LARGE SCALE GENOMIC DNA]</scope>
    <source>
        <strain evidence="4 5">IITR13</strain>
    </source>
</reference>
<keyword evidence="5" id="KW-1185">Reference proteome</keyword>
<dbReference type="Pfam" id="PF00072">
    <property type="entry name" value="Response_reg"/>
    <property type="match status" value="1"/>
</dbReference>
<comment type="caution">
    <text evidence="4">The sequence shown here is derived from an EMBL/GenBank/DDBJ whole genome shotgun (WGS) entry which is preliminary data.</text>
</comment>
<dbReference type="InterPro" id="IPR001789">
    <property type="entry name" value="Sig_transdc_resp-reg_receiver"/>
</dbReference>
<dbReference type="PANTHER" id="PTHR44591">
    <property type="entry name" value="STRESS RESPONSE REGULATOR PROTEIN 1"/>
    <property type="match status" value="1"/>
</dbReference>
<organism evidence="4 5">
    <name type="scientific">Rheinheimera mesophila</name>
    <dbReference type="NCBI Taxonomy" id="1547515"/>
    <lineage>
        <taxon>Bacteria</taxon>
        <taxon>Pseudomonadati</taxon>
        <taxon>Pseudomonadota</taxon>
        <taxon>Gammaproteobacteria</taxon>
        <taxon>Chromatiales</taxon>
        <taxon>Chromatiaceae</taxon>
        <taxon>Rheinheimera</taxon>
    </lineage>
</organism>
<dbReference type="InterPro" id="IPR011006">
    <property type="entry name" value="CheY-like_superfamily"/>
</dbReference>
<dbReference type="SUPFAM" id="SSF52172">
    <property type="entry name" value="CheY-like"/>
    <property type="match status" value="1"/>
</dbReference>
<feature type="modified residue" description="4-aspartylphosphate" evidence="2">
    <location>
        <position position="55"/>
    </location>
</feature>
<protein>
    <submittedName>
        <fullName evidence="4">DNA-binding response regulator</fullName>
    </submittedName>
</protein>
<evidence type="ECO:0000313" key="5">
    <source>
        <dbReference type="Proteomes" id="UP000276260"/>
    </source>
</evidence>
<evidence type="ECO:0000256" key="1">
    <source>
        <dbReference type="ARBA" id="ARBA00022553"/>
    </source>
</evidence>
<dbReference type="InterPro" id="IPR050595">
    <property type="entry name" value="Bact_response_regulator"/>
</dbReference>
<evidence type="ECO:0000259" key="3">
    <source>
        <dbReference type="PROSITE" id="PS50110"/>
    </source>
</evidence>
<gene>
    <name evidence="4" type="ORF">EIK76_12460</name>
</gene>
<accession>A0A3P3QIV8</accession>
<dbReference type="GO" id="GO:0003677">
    <property type="term" value="F:DNA binding"/>
    <property type="evidence" value="ECO:0007669"/>
    <property type="project" value="UniProtKB-KW"/>
</dbReference>
<dbReference type="Proteomes" id="UP000276260">
    <property type="component" value="Unassembled WGS sequence"/>
</dbReference>
<evidence type="ECO:0000256" key="2">
    <source>
        <dbReference type="PROSITE-ProRule" id="PRU00169"/>
    </source>
</evidence>
<dbReference type="RefSeq" id="WP_046519402.1">
    <property type="nucleotide sequence ID" value="NZ_LAVS01000011.1"/>
</dbReference>
<proteinExistence type="predicted"/>
<keyword evidence="4" id="KW-0238">DNA-binding</keyword>
<dbReference type="OrthoDB" id="5700660at2"/>
<dbReference type="SMART" id="SM00448">
    <property type="entry name" value="REC"/>
    <property type="match status" value="1"/>
</dbReference>